<name>A0A917XZ23_9ACTN</name>
<accession>A0A917XZ23</accession>
<evidence type="ECO:0000313" key="3">
    <source>
        <dbReference type="Proteomes" id="UP000600365"/>
    </source>
</evidence>
<dbReference type="AlphaFoldDB" id="A0A917XZ23"/>
<dbReference type="EMBL" id="BMMM01000003">
    <property type="protein sequence ID" value="GGN59892.1"/>
    <property type="molecule type" value="Genomic_DNA"/>
</dbReference>
<sequence>MKAIARQLPSALALTRPQYSGWACVWCGKRLSSGAVSAGIARGSCGAHVLDIEVYACPDCHSAPHTQTPGSGACWDVPEPGSTPARPVFREQWGRAGSDASHPRRSSTTGGIT</sequence>
<comment type="caution">
    <text evidence="2">The sequence shown here is derived from an EMBL/GenBank/DDBJ whole genome shotgun (WGS) entry which is preliminary data.</text>
</comment>
<reference evidence="2 3" key="1">
    <citation type="journal article" date="2014" name="Int. J. Syst. Evol. Microbiol.">
        <title>Complete genome sequence of Corynebacterium casei LMG S-19264T (=DSM 44701T), isolated from a smear-ripened cheese.</title>
        <authorList>
            <consortium name="US DOE Joint Genome Institute (JGI-PGF)"/>
            <person name="Walter F."/>
            <person name="Albersmeier A."/>
            <person name="Kalinowski J."/>
            <person name="Ruckert C."/>
        </authorList>
    </citation>
    <scope>NUCLEOTIDE SEQUENCE [LARGE SCALE GENOMIC DNA]</scope>
    <source>
        <strain evidence="2 3">CGMCC 4.7111</strain>
    </source>
</reference>
<evidence type="ECO:0000313" key="2">
    <source>
        <dbReference type="EMBL" id="GGN59892.1"/>
    </source>
</evidence>
<keyword evidence="3" id="KW-1185">Reference proteome</keyword>
<protein>
    <submittedName>
        <fullName evidence="2">Uncharacterized protein</fullName>
    </submittedName>
</protein>
<proteinExistence type="predicted"/>
<evidence type="ECO:0000256" key="1">
    <source>
        <dbReference type="SAM" id="MobiDB-lite"/>
    </source>
</evidence>
<dbReference type="Proteomes" id="UP000600365">
    <property type="component" value="Unassembled WGS sequence"/>
</dbReference>
<organism evidence="2 3">
    <name type="scientific">Streptomyces albiflavescens</name>
    <dbReference type="NCBI Taxonomy" id="1623582"/>
    <lineage>
        <taxon>Bacteria</taxon>
        <taxon>Bacillati</taxon>
        <taxon>Actinomycetota</taxon>
        <taxon>Actinomycetes</taxon>
        <taxon>Kitasatosporales</taxon>
        <taxon>Streptomycetaceae</taxon>
        <taxon>Streptomyces</taxon>
    </lineage>
</organism>
<gene>
    <name evidence="2" type="ORF">GCM10011579_024470</name>
</gene>
<feature type="region of interest" description="Disordered" evidence="1">
    <location>
        <begin position="66"/>
        <end position="113"/>
    </location>
</feature>